<keyword evidence="3" id="KW-1185">Reference proteome</keyword>
<evidence type="ECO:0000313" key="2">
    <source>
        <dbReference type="EMBL" id="NII08101.1"/>
    </source>
</evidence>
<gene>
    <name evidence="2" type="ORF">HBF25_17080</name>
</gene>
<dbReference type="EMBL" id="JAARLZ010000010">
    <property type="protein sequence ID" value="NII08101.1"/>
    <property type="molecule type" value="Genomic_DNA"/>
</dbReference>
<organism evidence="2 3">
    <name type="scientific">Luteibacter anthropi</name>
    <dbReference type="NCBI Taxonomy" id="564369"/>
    <lineage>
        <taxon>Bacteria</taxon>
        <taxon>Pseudomonadati</taxon>
        <taxon>Pseudomonadota</taxon>
        <taxon>Gammaproteobacteria</taxon>
        <taxon>Lysobacterales</taxon>
        <taxon>Rhodanobacteraceae</taxon>
        <taxon>Luteibacter</taxon>
    </lineage>
</organism>
<proteinExistence type="predicted"/>
<dbReference type="PANTHER" id="PTHR39176:SF1">
    <property type="entry name" value="PERIPLASMIC PROTEIN"/>
    <property type="match status" value="1"/>
</dbReference>
<dbReference type="InterPro" id="IPR009739">
    <property type="entry name" value="LprI-like_N"/>
</dbReference>
<evidence type="ECO:0000313" key="3">
    <source>
        <dbReference type="Proteomes" id="UP000490980"/>
    </source>
</evidence>
<sequence length="132" mass="14707">MLRWIIGIGFGMTVAISAFGQESAGPVDKPLRSTYYACVKGARGVTLTLNNCIGAEHDYQDKRLNAAYQKLRASLSQEQRTALRDEERSWIIHRDNACAPDPHVGTANMLDSNQCLLNQTVERAIALEDRTR</sequence>
<protein>
    <submittedName>
        <fullName evidence="2">DUF1311 domain-containing protein</fullName>
    </submittedName>
</protein>
<comment type="caution">
    <text evidence="2">The sequence shown here is derived from an EMBL/GenBank/DDBJ whole genome shotgun (WGS) entry which is preliminary data.</text>
</comment>
<dbReference type="Proteomes" id="UP000490980">
    <property type="component" value="Unassembled WGS sequence"/>
</dbReference>
<evidence type="ECO:0000259" key="1">
    <source>
        <dbReference type="Pfam" id="PF07007"/>
    </source>
</evidence>
<feature type="domain" description="Lysozyme inhibitor LprI-like N-terminal" evidence="1">
    <location>
        <begin position="44"/>
        <end position="127"/>
    </location>
</feature>
<dbReference type="RefSeq" id="WP_166950532.1">
    <property type="nucleotide sequence ID" value="NZ_JAARLZ010000010.1"/>
</dbReference>
<dbReference type="Pfam" id="PF07007">
    <property type="entry name" value="LprI"/>
    <property type="match status" value="1"/>
</dbReference>
<reference evidence="2 3" key="1">
    <citation type="submission" date="2020-03" db="EMBL/GenBank/DDBJ databases">
        <authorList>
            <person name="Lai Q."/>
        </authorList>
    </citation>
    <scope>NUCLEOTIDE SEQUENCE [LARGE SCALE GENOMIC DNA]</scope>
    <source>
        <strain evidence="2 3">CCUG 25036</strain>
    </source>
</reference>
<dbReference type="Gene3D" id="1.20.1270.180">
    <property type="match status" value="1"/>
</dbReference>
<dbReference type="PANTHER" id="PTHR39176">
    <property type="entry name" value="PERIPLASMIC PROTEIN-RELATED"/>
    <property type="match status" value="1"/>
</dbReference>
<accession>A0A7X5UCS6</accession>
<name>A0A7X5UCS6_9GAMM</name>
<dbReference type="AlphaFoldDB" id="A0A7X5UCS6"/>